<dbReference type="EMBL" id="CP120992">
    <property type="protein sequence ID" value="WLQ45203.1"/>
    <property type="molecule type" value="Genomic_DNA"/>
</dbReference>
<comment type="similarity">
    <text evidence="1">Belongs to the universal stress protein A family.</text>
</comment>
<feature type="domain" description="UspA" evidence="2">
    <location>
        <begin position="7"/>
        <end position="142"/>
    </location>
</feature>
<dbReference type="InterPro" id="IPR006016">
    <property type="entry name" value="UspA"/>
</dbReference>
<dbReference type="InterPro" id="IPR006015">
    <property type="entry name" value="Universal_stress_UspA"/>
</dbReference>
<feature type="domain" description="UspA" evidence="2">
    <location>
        <begin position="155"/>
        <end position="283"/>
    </location>
</feature>
<proteinExistence type="inferred from homology"/>
<dbReference type="PANTHER" id="PTHR46268">
    <property type="entry name" value="STRESS RESPONSE PROTEIN NHAX"/>
    <property type="match status" value="1"/>
</dbReference>
<dbReference type="Proteomes" id="UP001229952">
    <property type="component" value="Chromosome"/>
</dbReference>
<dbReference type="RefSeq" id="WP_306092405.1">
    <property type="nucleotide sequence ID" value="NZ_CP120992.1"/>
</dbReference>
<keyword evidence="4" id="KW-1185">Reference proteome</keyword>
<organism evidence="3 4">
    <name type="scientific">Streptomyces laculatispora</name>
    <dbReference type="NCBI Taxonomy" id="887464"/>
    <lineage>
        <taxon>Bacteria</taxon>
        <taxon>Bacillati</taxon>
        <taxon>Actinomycetota</taxon>
        <taxon>Actinomycetes</taxon>
        <taxon>Kitasatosporales</taxon>
        <taxon>Streptomycetaceae</taxon>
        <taxon>Streptomyces</taxon>
    </lineage>
</organism>
<name>A0ABY9IE37_9ACTN</name>
<dbReference type="InterPro" id="IPR014729">
    <property type="entry name" value="Rossmann-like_a/b/a_fold"/>
</dbReference>
<dbReference type="PANTHER" id="PTHR46268:SF6">
    <property type="entry name" value="UNIVERSAL STRESS PROTEIN UP12"/>
    <property type="match status" value="1"/>
</dbReference>
<gene>
    <name evidence="3" type="ORF">P8A22_05840</name>
</gene>
<accession>A0ABY9IE37</accession>
<evidence type="ECO:0000256" key="1">
    <source>
        <dbReference type="ARBA" id="ARBA00008791"/>
    </source>
</evidence>
<sequence length="285" mass="30565">MTNTDRREIVIGIDPVKDWHMALAWAVDEAHRRRLALRLVVVVPPQHDTQHVDDLPHQMELERAGADALEEAASWSHARWSDVGTTVSVLGGHPGPTLAHLSGKACMVVLGSRHLNRAEEFLSAGSLVLPVAAQAHCPVVVVGDAEHITQEPQYLVVGVDGSESSKAALALAFEEADLRGCTLRAIAVWQPPVFSLHGSDATLRAERRLLSETAAGWAEEYPDVRLHHEVLTGSPVEALAEAAEHALAVVVGRRGQGGYSGMRVGSVVHGLLHRAHCPVITVPAV</sequence>
<evidence type="ECO:0000313" key="3">
    <source>
        <dbReference type="EMBL" id="WLQ45203.1"/>
    </source>
</evidence>
<protein>
    <submittedName>
        <fullName evidence="3">Universal stress protein</fullName>
    </submittedName>
</protein>
<evidence type="ECO:0000313" key="4">
    <source>
        <dbReference type="Proteomes" id="UP001229952"/>
    </source>
</evidence>
<reference evidence="3 4" key="1">
    <citation type="submission" date="2023-03" db="EMBL/GenBank/DDBJ databases">
        <title>Isolation and description of six Streptomyces strains from soil environments, able to metabolize different microbial glucans.</title>
        <authorList>
            <person name="Widen T."/>
            <person name="Larsbrink J."/>
        </authorList>
    </citation>
    <scope>NUCLEOTIDE SEQUENCE [LARGE SCALE GENOMIC DNA]</scope>
    <source>
        <strain evidence="3 4">Mut2</strain>
    </source>
</reference>
<dbReference type="Gene3D" id="3.40.50.620">
    <property type="entry name" value="HUPs"/>
    <property type="match status" value="2"/>
</dbReference>
<dbReference type="Pfam" id="PF00582">
    <property type="entry name" value="Usp"/>
    <property type="match status" value="2"/>
</dbReference>
<dbReference type="PRINTS" id="PR01438">
    <property type="entry name" value="UNVRSLSTRESS"/>
</dbReference>
<dbReference type="SUPFAM" id="SSF52402">
    <property type="entry name" value="Adenine nucleotide alpha hydrolases-like"/>
    <property type="match status" value="2"/>
</dbReference>
<evidence type="ECO:0000259" key="2">
    <source>
        <dbReference type="Pfam" id="PF00582"/>
    </source>
</evidence>